<dbReference type="OrthoDB" id="2362330at2759"/>
<feature type="chain" id="PRO_5024924121" evidence="2">
    <location>
        <begin position="21"/>
        <end position="623"/>
    </location>
</feature>
<accession>A0A5N5WQN8</accession>
<evidence type="ECO:0000256" key="1">
    <source>
        <dbReference type="SAM" id="MobiDB-lite"/>
    </source>
</evidence>
<keyword evidence="2" id="KW-0732">Signal</keyword>
<sequence length="623" mass="71306">MPFILSCLIVVMLSLSSAQAEPANWLYTSDLNDEAQTLLDRSDISGVQTLYTWKSLEPQKDTYDFSAIHHDLNVTTSKDKHLWIQLQDRSFNVANDPVPSYLYHPIYNNGSVPQCDAPDCEEHFIPGGWAAAHWNPYVRVRFQRLLDALAKDLDGKIYGLNLPETAIQVQMNNTQTNFTCQGYFNGELENAKHAANAFNKSYVVQYVNFWPCGWANKNNYLFDSFEFFSQNAIGVGGPDNKPYKKTLENNAYPFMDAYRDKVPISVVAVQEPDLEAVNPNTSRPFTKEDPAVEEREPITPQRRQKSRRPITLPFQPRDLEKRKQAVSVWTSFLAFITFHWHNYGADGALEAMGLQLSWPLKDFIDTIDDYAEHGQYQNALQHAVKGLLIQVITNALATPQTNPLVWWLAVLIQTEVLDTQPRWCIAHLQDTLDFPQRLKAIDHYARVLLLEDAFYRWIDDPSPHRVSPIQKRQVVDSLDQVSLDWLDRDGERPPIDPRQEIQQMASPGWTACPMSAGIKLRQGRLVPRVQKKQYCVKAEIHENYTLEPLMADCYPALIAVKATIKNANQAAREYLRDELGHKHLAKKWDEVYETGGKIRVRAIYKDDANDAKAIVWVEEMSVG</sequence>
<keyword evidence="4" id="KW-1185">Reference proteome</keyword>
<dbReference type="EMBL" id="ML732340">
    <property type="protein sequence ID" value="KAB8069464.1"/>
    <property type="molecule type" value="Genomic_DNA"/>
</dbReference>
<feature type="signal peptide" evidence="2">
    <location>
        <begin position="1"/>
        <end position="20"/>
    </location>
</feature>
<dbReference type="AlphaFoldDB" id="A0A5N5WQN8"/>
<reference evidence="3 4" key="1">
    <citation type="submission" date="2019-04" db="EMBL/GenBank/DDBJ databases">
        <title>Friends and foes A comparative genomics study of 23 Aspergillus species from section Flavi.</title>
        <authorList>
            <consortium name="DOE Joint Genome Institute"/>
            <person name="Kjaerbolling I."/>
            <person name="Vesth T."/>
            <person name="Frisvad J.C."/>
            <person name="Nybo J.L."/>
            <person name="Theobald S."/>
            <person name="Kildgaard S."/>
            <person name="Isbrandt T."/>
            <person name="Kuo A."/>
            <person name="Sato A."/>
            <person name="Lyhne E.K."/>
            <person name="Kogle M.E."/>
            <person name="Wiebenga A."/>
            <person name="Kun R.S."/>
            <person name="Lubbers R.J."/>
            <person name="Makela M.R."/>
            <person name="Barry K."/>
            <person name="Chovatia M."/>
            <person name="Clum A."/>
            <person name="Daum C."/>
            <person name="Haridas S."/>
            <person name="He G."/>
            <person name="LaButti K."/>
            <person name="Lipzen A."/>
            <person name="Mondo S."/>
            <person name="Riley R."/>
            <person name="Salamov A."/>
            <person name="Simmons B.A."/>
            <person name="Magnuson J.K."/>
            <person name="Henrissat B."/>
            <person name="Mortensen U.H."/>
            <person name="Larsen T.O."/>
            <person name="Devries R.P."/>
            <person name="Grigoriev I.V."/>
            <person name="Machida M."/>
            <person name="Baker S.E."/>
            <person name="Andersen M.R."/>
        </authorList>
    </citation>
    <scope>NUCLEOTIDE SEQUENCE [LARGE SCALE GENOMIC DNA]</scope>
    <source>
        <strain evidence="3 4">CBS 151.66</strain>
    </source>
</reference>
<organism evidence="3 4">
    <name type="scientific">Aspergillus leporis</name>
    <dbReference type="NCBI Taxonomy" id="41062"/>
    <lineage>
        <taxon>Eukaryota</taxon>
        <taxon>Fungi</taxon>
        <taxon>Dikarya</taxon>
        <taxon>Ascomycota</taxon>
        <taxon>Pezizomycotina</taxon>
        <taxon>Eurotiomycetes</taxon>
        <taxon>Eurotiomycetidae</taxon>
        <taxon>Eurotiales</taxon>
        <taxon>Aspergillaceae</taxon>
        <taxon>Aspergillus</taxon>
        <taxon>Aspergillus subgen. Circumdati</taxon>
    </lineage>
</organism>
<proteinExistence type="predicted"/>
<evidence type="ECO:0000256" key="2">
    <source>
        <dbReference type="SAM" id="SignalP"/>
    </source>
</evidence>
<dbReference type="Proteomes" id="UP000326565">
    <property type="component" value="Unassembled WGS sequence"/>
</dbReference>
<gene>
    <name evidence="3" type="ORF">BDV29DRAFT_161410</name>
</gene>
<feature type="region of interest" description="Disordered" evidence="1">
    <location>
        <begin position="277"/>
        <end position="312"/>
    </location>
</feature>
<evidence type="ECO:0000313" key="3">
    <source>
        <dbReference type="EMBL" id="KAB8069464.1"/>
    </source>
</evidence>
<name>A0A5N5WQN8_9EURO</name>
<evidence type="ECO:0000313" key="4">
    <source>
        <dbReference type="Proteomes" id="UP000326565"/>
    </source>
</evidence>
<feature type="compositionally biased region" description="Basic and acidic residues" evidence="1">
    <location>
        <begin position="285"/>
        <end position="297"/>
    </location>
</feature>
<protein>
    <submittedName>
        <fullName evidence="3">Uncharacterized protein</fullName>
    </submittedName>
</protein>